<proteinExistence type="predicted"/>
<dbReference type="AlphaFoldDB" id="M6F7M2"/>
<sequence length="41" mass="4818">MPSLNASYRKIRKTQRIPFLRIGIQEVNTKLYKNVGTTAFY</sequence>
<accession>M6F7M2</accession>
<gene>
    <name evidence="1" type="ORF">LEP1GSC008_3930</name>
</gene>
<organism evidence="1 2">
    <name type="scientific">Leptospira kirschneri serovar Bulgarica str. Nikolaevo</name>
    <dbReference type="NCBI Taxonomy" id="1240687"/>
    <lineage>
        <taxon>Bacteria</taxon>
        <taxon>Pseudomonadati</taxon>
        <taxon>Spirochaetota</taxon>
        <taxon>Spirochaetia</taxon>
        <taxon>Leptospirales</taxon>
        <taxon>Leptospiraceae</taxon>
        <taxon>Leptospira</taxon>
    </lineage>
</organism>
<evidence type="ECO:0000313" key="1">
    <source>
        <dbReference type="EMBL" id="EMK24420.1"/>
    </source>
</evidence>
<dbReference type="PATRIC" id="fig|1240687.3.peg.2021"/>
<name>M6F7M2_9LEPT</name>
<comment type="caution">
    <text evidence="1">The sequence shown here is derived from an EMBL/GenBank/DDBJ whole genome shotgun (WGS) entry which is preliminary data.</text>
</comment>
<protein>
    <submittedName>
        <fullName evidence="1">Uncharacterized protein</fullName>
    </submittedName>
</protein>
<reference evidence="1 2" key="1">
    <citation type="submission" date="2013-01" db="EMBL/GenBank/DDBJ databases">
        <authorList>
            <person name="Harkins D.M."/>
            <person name="Durkin A.S."/>
            <person name="Brinkac L.M."/>
            <person name="Haft D.H."/>
            <person name="Selengut J.D."/>
            <person name="Sanka R."/>
            <person name="DePew J."/>
            <person name="Purushe J."/>
            <person name="Galloway R.L."/>
            <person name="Vinetz J.M."/>
            <person name="Sutton G.G."/>
            <person name="Nierman W.C."/>
            <person name="Fouts D.E."/>
        </authorList>
    </citation>
    <scope>NUCLEOTIDE SEQUENCE [LARGE SCALE GENOMIC DNA]</scope>
    <source>
        <strain evidence="1 2">Nikolaevo</strain>
    </source>
</reference>
<dbReference type="EMBL" id="ANCE01000100">
    <property type="protein sequence ID" value="EMK24420.1"/>
    <property type="molecule type" value="Genomic_DNA"/>
</dbReference>
<dbReference type="Proteomes" id="UP000011980">
    <property type="component" value="Unassembled WGS sequence"/>
</dbReference>
<evidence type="ECO:0000313" key="2">
    <source>
        <dbReference type="Proteomes" id="UP000011980"/>
    </source>
</evidence>